<proteinExistence type="predicted"/>
<gene>
    <name evidence="1" type="ORF">E3T25_05875</name>
</gene>
<protein>
    <submittedName>
        <fullName evidence="1">Uncharacterized protein</fullName>
    </submittedName>
</protein>
<accession>A0ABY2JHH5</accession>
<dbReference type="RefSeq" id="WP_134373001.1">
    <property type="nucleotide sequence ID" value="NZ_SOGO01000018.1"/>
</dbReference>
<sequence>MPPFQAGLVPLAIPVRSSPGCTTPARDCSTFLLDRAIAVLPMDILLDIDIDIDRESVVLLDVDPDLPCEGTHHIRGLSGHQPTAPGAYLAVSPCCGSKVVQCTPRVLAMRASGVLYCGACRGEHLTSEYTFTPL</sequence>
<dbReference type="Proteomes" id="UP000297851">
    <property type="component" value="Unassembled WGS sequence"/>
</dbReference>
<comment type="caution">
    <text evidence="1">The sequence shown here is derived from an EMBL/GenBank/DDBJ whole genome shotgun (WGS) entry which is preliminary data.</text>
</comment>
<organism evidence="1 2">
    <name type="scientific">Cryobacterium sandaracinum</name>
    <dbReference type="NCBI Taxonomy" id="1259247"/>
    <lineage>
        <taxon>Bacteria</taxon>
        <taxon>Bacillati</taxon>
        <taxon>Actinomycetota</taxon>
        <taxon>Actinomycetes</taxon>
        <taxon>Micrococcales</taxon>
        <taxon>Microbacteriaceae</taxon>
        <taxon>Cryobacterium</taxon>
    </lineage>
</organism>
<evidence type="ECO:0000313" key="2">
    <source>
        <dbReference type="Proteomes" id="UP000297851"/>
    </source>
</evidence>
<name>A0ABY2JHH5_9MICO</name>
<reference evidence="1 2" key="1">
    <citation type="submission" date="2019-03" db="EMBL/GenBank/DDBJ databases">
        <title>Genomics of glacier-inhabiting Cryobacterium strains.</title>
        <authorList>
            <person name="Liu Q."/>
            <person name="Xin Y.-H."/>
        </authorList>
    </citation>
    <scope>NUCLEOTIDE SEQUENCE [LARGE SCALE GENOMIC DNA]</scope>
    <source>
        <strain evidence="1 2">TMT2-16</strain>
    </source>
</reference>
<keyword evidence="2" id="KW-1185">Reference proteome</keyword>
<dbReference type="EMBL" id="SOGO01000018">
    <property type="protein sequence ID" value="TFD04249.1"/>
    <property type="molecule type" value="Genomic_DNA"/>
</dbReference>
<evidence type="ECO:0000313" key="1">
    <source>
        <dbReference type="EMBL" id="TFD04249.1"/>
    </source>
</evidence>